<evidence type="ECO:0000313" key="1">
    <source>
        <dbReference type="EMBL" id="SDY89191.1"/>
    </source>
</evidence>
<dbReference type="AlphaFoldDB" id="A0A1H3NJY7"/>
<protein>
    <submittedName>
        <fullName evidence="1">Uncharacterized protein</fullName>
    </submittedName>
</protein>
<dbReference type="EMBL" id="FNQB01000001">
    <property type="protein sequence ID" value="SDY89191.1"/>
    <property type="molecule type" value="Genomic_DNA"/>
</dbReference>
<organism evidence="1 2">
    <name type="scientific">Asanoa ishikariensis</name>
    <dbReference type="NCBI Taxonomy" id="137265"/>
    <lineage>
        <taxon>Bacteria</taxon>
        <taxon>Bacillati</taxon>
        <taxon>Actinomycetota</taxon>
        <taxon>Actinomycetes</taxon>
        <taxon>Micromonosporales</taxon>
        <taxon>Micromonosporaceae</taxon>
        <taxon>Asanoa</taxon>
    </lineage>
</organism>
<reference evidence="2" key="1">
    <citation type="submission" date="2016-10" db="EMBL/GenBank/DDBJ databases">
        <authorList>
            <person name="Varghese N."/>
            <person name="Submissions S."/>
        </authorList>
    </citation>
    <scope>NUCLEOTIDE SEQUENCE [LARGE SCALE GENOMIC DNA]</scope>
    <source>
        <strain evidence="2">DSM 44718</strain>
    </source>
</reference>
<dbReference type="Proteomes" id="UP000199632">
    <property type="component" value="Unassembled WGS sequence"/>
</dbReference>
<gene>
    <name evidence="1" type="ORF">SAMN05421684_2124</name>
</gene>
<dbReference type="RefSeq" id="WP_090789685.1">
    <property type="nucleotide sequence ID" value="NZ_BOND01000026.1"/>
</dbReference>
<evidence type="ECO:0000313" key="2">
    <source>
        <dbReference type="Proteomes" id="UP000199632"/>
    </source>
</evidence>
<keyword evidence="2" id="KW-1185">Reference proteome</keyword>
<sequence length="257" mass="28329">MSYDVTGALELSDFQPDANSLFVLLDGLTDRPGESVTIEDPDAPGRLVSVRAVDARRFDVRWRDGSADAVDLLLAHQLLLRFTTKQALGEPRPSAEIEVDYALTGLSITNAMLDRVKRRQPAGAPGVRWNGHNVVQGDIWKPVSGRQLLTVEFESWNPDLRHGVWVSLPEAVLWPEPGATTVAAEADVENAALRVTNVYEVGGARWSRIDRWSENAGMLVDAIAPETRRYRCSHYASNPPNFDDLVFTVTQVVGPSV</sequence>
<proteinExistence type="predicted"/>
<accession>A0A1H3NJY7</accession>
<dbReference type="OrthoDB" id="3400571at2"/>
<name>A0A1H3NJY7_9ACTN</name>
<dbReference type="STRING" id="137265.SAMN05421684_2124"/>